<evidence type="ECO:0000313" key="1">
    <source>
        <dbReference type="EMBL" id="MDI9859419.1"/>
    </source>
</evidence>
<sequence>MNQIKITALAKDVVRQLQNRHGRLMFHISGGCCDGTQPQCYELGEFRLGEVDIKLGDVCDCAIYTTNDQLAFWKDTELTLDVSPGKGGGFSLEAPLGVRFIMKSSKCASNS</sequence>
<dbReference type="EMBL" id="JASHIF010000008">
    <property type="protein sequence ID" value="MDI9859419.1"/>
    <property type="molecule type" value="Genomic_DNA"/>
</dbReference>
<dbReference type="InterPro" id="IPR008497">
    <property type="entry name" value="DUF779"/>
</dbReference>
<name>A0ABT6Y7G3_9BACT</name>
<proteinExistence type="predicted"/>
<accession>A0ABT6Y7G3</accession>
<gene>
    <name evidence="1" type="ORF">QM524_09380</name>
</gene>
<organism evidence="1 2">
    <name type="scientific">Flectobacillus roseus</name>
    <dbReference type="NCBI Taxonomy" id="502259"/>
    <lineage>
        <taxon>Bacteria</taxon>
        <taxon>Pseudomonadati</taxon>
        <taxon>Bacteroidota</taxon>
        <taxon>Cytophagia</taxon>
        <taxon>Cytophagales</taxon>
        <taxon>Flectobacillaceae</taxon>
        <taxon>Flectobacillus</taxon>
    </lineage>
</organism>
<protein>
    <submittedName>
        <fullName evidence="1">DUF779 domain-containing protein</fullName>
    </submittedName>
</protein>
<evidence type="ECO:0000313" key="2">
    <source>
        <dbReference type="Proteomes" id="UP001236507"/>
    </source>
</evidence>
<dbReference type="Pfam" id="PF05610">
    <property type="entry name" value="DUF779"/>
    <property type="match status" value="1"/>
</dbReference>
<dbReference type="PIRSF" id="PIRSF009151">
    <property type="entry name" value="DUF779"/>
    <property type="match status" value="1"/>
</dbReference>
<dbReference type="RefSeq" id="WP_283344367.1">
    <property type="nucleotide sequence ID" value="NZ_JASHIF010000008.1"/>
</dbReference>
<comment type="caution">
    <text evidence="1">The sequence shown here is derived from an EMBL/GenBank/DDBJ whole genome shotgun (WGS) entry which is preliminary data.</text>
</comment>
<keyword evidence="2" id="KW-1185">Reference proteome</keyword>
<reference evidence="1 2" key="1">
    <citation type="submission" date="2023-05" db="EMBL/GenBank/DDBJ databases">
        <title>Novel species of genus Flectobacillus isolated from stream in China.</title>
        <authorList>
            <person name="Lu H."/>
        </authorList>
    </citation>
    <scope>NUCLEOTIDE SEQUENCE [LARGE SCALE GENOMIC DNA]</scope>
    <source>
        <strain evidence="1 2">KCTC 42575</strain>
    </source>
</reference>
<dbReference type="Proteomes" id="UP001236507">
    <property type="component" value="Unassembled WGS sequence"/>
</dbReference>